<keyword evidence="1 3" id="KW-0238">DNA-binding</keyword>
<evidence type="ECO:0000313" key="7">
    <source>
        <dbReference type="Proteomes" id="UP001216674"/>
    </source>
</evidence>
<feature type="domain" description="Response regulatory" evidence="4">
    <location>
        <begin position="5"/>
        <end position="118"/>
    </location>
</feature>
<comment type="caution">
    <text evidence="6">The sequence shown here is derived from an EMBL/GenBank/DDBJ whole genome shotgun (WGS) entry which is preliminary data.</text>
</comment>
<keyword evidence="7" id="KW-1185">Reference proteome</keyword>
<evidence type="ECO:0000256" key="2">
    <source>
        <dbReference type="PROSITE-ProRule" id="PRU00169"/>
    </source>
</evidence>
<dbReference type="PANTHER" id="PTHR48111">
    <property type="entry name" value="REGULATOR OF RPOS"/>
    <property type="match status" value="1"/>
</dbReference>
<dbReference type="Pfam" id="PF00072">
    <property type="entry name" value="Response_reg"/>
    <property type="match status" value="1"/>
</dbReference>
<dbReference type="InterPro" id="IPR001789">
    <property type="entry name" value="Sig_transdc_resp-reg_receiver"/>
</dbReference>
<keyword evidence="2" id="KW-0597">Phosphoprotein</keyword>
<dbReference type="InterPro" id="IPR011006">
    <property type="entry name" value="CheY-like_superfamily"/>
</dbReference>
<evidence type="ECO:0000256" key="1">
    <source>
        <dbReference type="ARBA" id="ARBA00023125"/>
    </source>
</evidence>
<dbReference type="Pfam" id="PF00486">
    <property type="entry name" value="Trans_reg_C"/>
    <property type="match status" value="1"/>
</dbReference>
<reference evidence="6 7" key="1">
    <citation type="submission" date="2023-03" db="EMBL/GenBank/DDBJ databases">
        <title>Draft assemblies of triclosan tolerant bacteria isolated from returned activated sludge.</title>
        <authorList>
            <person name="Van Hamelsveld S."/>
        </authorList>
    </citation>
    <scope>NUCLEOTIDE SEQUENCE [LARGE SCALE GENOMIC DNA]</scope>
    <source>
        <strain evidence="6 7">GW210010_S58</strain>
    </source>
</reference>
<proteinExistence type="predicted"/>
<dbReference type="Gene3D" id="3.40.50.2300">
    <property type="match status" value="1"/>
</dbReference>
<dbReference type="Proteomes" id="UP001216674">
    <property type="component" value="Unassembled WGS sequence"/>
</dbReference>
<organism evidence="6 7">
    <name type="scientific">Cupriavidus basilensis</name>
    <dbReference type="NCBI Taxonomy" id="68895"/>
    <lineage>
        <taxon>Bacteria</taxon>
        <taxon>Pseudomonadati</taxon>
        <taxon>Pseudomonadota</taxon>
        <taxon>Betaproteobacteria</taxon>
        <taxon>Burkholderiales</taxon>
        <taxon>Burkholderiaceae</taxon>
        <taxon>Cupriavidus</taxon>
    </lineage>
</organism>
<dbReference type="SMART" id="SM00448">
    <property type="entry name" value="REC"/>
    <property type="match status" value="1"/>
</dbReference>
<evidence type="ECO:0000259" key="5">
    <source>
        <dbReference type="PROSITE" id="PS51755"/>
    </source>
</evidence>
<dbReference type="RefSeq" id="WP_276266554.1">
    <property type="nucleotide sequence ID" value="NZ_JARJLM010000392.1"/>
</dbReference>
<feature type="domain" description="OmpR/PhoB-type" evidence="5">
    <location>
        <begin position="129"/>
        <end position="231"/>
    </location>
</feature>
<dbReference type="InterPro" id="IPR016032">
    <property type="entry name" value="Sig_transdc_resp-reg_C-effctor"/>
</dbReference>
<dbReference type="SUPFAM" id="SSF46894">
    <property type="entry name" value="C-terminal effector domain of the bipartite response regulators"/>
    <property type="match status" value="1"/>
</dbReference>
<evidence type="ECO:0000256" key="3">
    <source>
        <dbReference type="PROSITE-ProRule" id="PRU01091"/>
    </source>
</evidence>
<dbReference type="InterPro" id="IPR039420">
    <property type="entry name" value="WalR-like"/>
</dbReference>
<evidence type="ECO:0000259" key="4">
    <source>
        <dbReference type="PROSITE" id="PS50110"/>
    </source>
</evidence>
<dbReference type="Gene3D" id="6.10.250.690">
    <property type="match status" value="1"/>
</dbReference>
<gene>
    <name evidence="6" type="ORF">P3W85_23380</name>
</gene>
<dbReference type="InterPro" id="IPR036388">
    <property type="entry name" value="WH-like_DNA-bd_sf"/>
</dbReference>
<dbReference type="PROSITE" id="PS51755">
    <property type="entry name" value="OMPR_PHOB"/>
    <property type="match status" value="1"/>
</dbReference>
<protein>
    <submittedName>
        <fullName evidence="6">Response regulator transcription factor</fullName>
    </submittedName>
</protein>
<dbReference type="InterPro" id="IPR001867">
    <property type="entry name" value="OmpR/PhoB-type_DNA-bd"/>
</dbReference>
<feature type="modified residue" description="4-aspartylphosphate" evidence="2">
    <location>
        <position position="54"/>
    </location>
</feature>
<sequence>MSQERILIVEDDFDSAEVLAAYLKRDKFQTQHAVDGKQALELHARWRPDLVLLDIMLPGLNGNEVLSAIRQHAPTPVIMVTAVGGDSQRISALLYGADDYVVKPYNPGEVVARVHAVLRRWHGQALSTAGRLRHGPLVVDLDAALASIDADDGVSAPLVLTRTEFQLLSLLMAAPSKMFTRSELLATCQPESGAMERVVDAHMYNLRRKLEVAGVTGVLVTVRGLGYRFRNPS</sequence>
<dbReference type="SMART" id="SM00862">
    <property type="entry name" value="Trans_reg_C"/>
    <property type="match status" value="1"/>
</dbReference>
<dbReference type="CDD" id="cd17574">
    <property type="entry name" value="REC_OmpR"/>
    <property type="match status" value="1"/>
</dbReference>
<dbReference type="Gene3D" id="1.10.10.10">
    <property type="entry name" value="Winged helix-like DNA-binding domain superfamily/Winged helix DNA-binding domain"/>
    <property type="match status" value="1"/>
</dbReference>
<accession>A0ABT6ATE5</accession>
<evidence type="ECO:0000313" key="6">
    <source>
        <dbReference type="EMBL" id="MDF3835870.1"/>
    </source>
</evidence>
<feature type="DNA-binding region" description="OmpR/PhoB-type" evidence="3">
    <location>
        <begin position="129"/>
        <end position="231"/>
    </location>
</feature>
<dbReference type="PANTHER" id="PTHR48111:SF59">
    <property type="entry name" value="TRANSCRIPTIONAL REGULATORY PROTEIN BAER"/>
    <property type="match status" value="1"/>
</dbReference>
<name>A0ABT6ATE5_9BURK</name>
<dbReference type="PROSITE" id="PS50110">
    <property type="entry name" value="RESPONSE_REGULATORY"/>
    <property type="match status" value="1"/>
</dbReference>
<dbReference type="CDD" id="cd00383">
    <property type="entry name" value="trans_reg_C"/>
    <property type="match status" value="1"/>
</dbReference>
<dbReference type="SUPFAM" id="SSF52172">
    <property type="entry name" value="CheY-like"/>
    <property type="match status" value="1"/>
</dbReference>
<dbReference type="EMBL" id="JARJLM010000392">
    <property type="protein sequence ID" value="MDF3835870.1"/>
    <property type="molecule type" value="Genomic_DNA"/>
</dbReference>